<name>A0AAV8X5J8_9CUCU</name>
<organism evidence="1 2">
    <name type="scientific">Rhamnusium bicolor</name>
    <dbReference type="NCBI Taxonomy" id="1586634"/>
    <lineage>
        <taxon>Eukaryota</taxon>
        <taxon>Metazoa</taxon>
        <taxon>Ecdysozoa</taxon>
        <taxon>Arthropoda</taxon>
        <taxon>Hexapoda</taxon>
        <taxon>Insecta</taxon>
        <taxon>Pterygota</taxon>
        <taxon>Neoptera</taxon>
        <taxon>Endopterygota</taxon>
        <taxon>Coleoptera</taxon>
        <taxon>Polyphaga</taxon>
        <taxon>Cucujiformia</taxon>
        <taxon>Chrysomeloidea</taxon>
        <taxon>Cerambycidae</taxon>
        <taxon>Lepturinae</taxon>
        <taxon>Rhagiini</taxon>
        <taxon>Rhamnusium</taxon>
    </lineage>
</organism>
<comment type="caution">
    <text evidence="1">The sequence shown here is derived from an EMBL/GenBank/DDBJ whole genome shotgun (WGS) entry which is preliminary data.</text>
</comment>
<dbReference type="Proteomes" id="UP001162156">
    <property type="component" value="Unassembled WGS sequence"/>
</dbReference>
<reference evidence="1" key="1">
    <citation type="journal article" date="2023" name="Insect Mol. Biol.">
        <title>Genome sequencing provides insights into the evolution of gene families encoding plant cell wall-degrading enzymes in longhorned beetles.</title>
        <authorList>
            <person name="Shin N.R."/>
            <person name="Okamura Y."/>
            <person name="Kirsch R."/>
            <person name="Pauchet Y."/>
        </authorList>
    </citation>
    <scope>NUCLEOTIDE SEQUENCE</scope>
    <source>
        <strain evidence="1">RBIC_L_NR</strain>
    </source>
</reference>
<proteinExistence type="predicted"/>
<evidence type="ECO:0000313" key="1">
    <source>
        <dbReference type="EMBL" id="KAJ8934005.1"/>
    </source>
</evidence>
<dbReference type="EMBL" id="JANEYF010003796">
    <property type="protein sequence ID" value="KAJ8934005.1"/>
    <property type="molecule type" value="Genomic_DNA"/>
</dbReference>
<evidence type="ECO:0000313" key="2">
    <source>
        <dbReference type="Proteomes" id="UP001162156"/>
    </source>
</evidence>
<sequence>MSEESVARATDKFLIAGIITSEAFQKCRFIVQKLYSSFPNLYDEPGMRPMLNLEWEDYLIKARDDDALTKHLTKKFRFSLNKDWYEIGKCHLTEHLGNIMRKYRQLAYLTISINSRIVGTMLFELYNDLVPLACENFLSKCKLTVGGYVGTPIHSQLIQGAEVLKKIENVPTYYQAPKQHIDICKAGELIFNPPPDYMTDEELDKFQRIGPTTLLDALIGPPPVDSTFSFSKFQKGLYGLATDMKSYFPAWRWPYLMPEGYTPKDSDSVYDNMARPFFDLDLIDNWKMLLTPGSSDITI</sequence>
<accession>A0AAV8X5J8</accession>
<dbReference type="SUPFAM" id="SSF50891">
    <property type="entry name" value="Cyclophilin-like"/>
    <property type="match status" value="1"/>
</dbReference>
<gene>
    <name evidence="1" type="ORF">NQ314_013640</name>
</gene>
<keyword evidence="2" id="KW-1185">Reference proteome</keyword>
<dbReference type="InterPro" id="IPR029000">
    <property type="entry name" value="Cyclophilin-like_dom_sf"/>
</dbReference>
<protein>
    <submittedName>
        <fullName evidence="1">Uncharacterized protein</fullName>
    </submittedName>
</protein>
<dbReference type="Gene3D" id="2.40.100.10">
    <property type="entry name" value="Cyclophilin-like"/>
    <property type="match status" value="1"/>
</dbReference>
<dbReference type="AlphaFoldDB" id="A0AAV8X5J8"/>